<dbReference type="InterPro" id="IPR001932">
    <property type="entry name" value="PPM-type_phosphatase-like_dom"/>
</dbReference>
<dbReference type="InterPro" id="IPR052016">
    <property type="entry name" value="Bact_Sigma-Reg"/>
</dbReference>
<dbReference type="EC" id="3.1.3.16" evidence="4"/>
<dbReference type="Gene3D" id="3.60.40.10">
    <property type="entry name" value="PPM-type phosphatase domain"/>
    <property type="match status" value="1"/>
</dbReference>
<keyword evidence="5" id="KW-1185">Reference proteome</keyword>
<name>A0ABW5TYR4_9RHOB</name>
<keyword evidence="2" id="KW-0597">Phosphoprotein</keyword>
<dbReference type="CDD" id="cd17574">
    <property type="entry name" value="REC_OmpR"/>
    <property type="match status" value="1"/>
</dbReference>
<dbReference type="Pfam" id="PF00072">
    <property type="entry name" value="Response_reg"/>
    <property type="match status" value="1"/>
</dbReference>
<evidence type="ECO:0000256" key="1">
    <source>
        <dbReference type="ARBA" id="ARBA00022801"/>
    </source>
</evidence>
<dbReference type="PROSITE" id="PS50110">
    <property type="entry name" value="RESPONSE_REGULATORY"/>
    <property type="match status" value="1"/>
</dbReference>
<comment type="caution">
    <text evidence="4">The sequence shown here is derived from an EMBL/GenBank/DDBJ whole genome shotgun (WGS) entry which is preliminary data.</text>
</comment>
<dbReference type="SUPFAM" id="SSF81606">
    <property type="entry name" value="PP2C-like"/>
    <property type="match status" value="1"/>
</dbReference>
<dbReference type="SMART" id="SM00331">
    <property type="entry name" value="PP2C_SIG"/>
    <property type="match status" value="1"/>
</dbReference>
<dbReference type="SMART" id="SM00448">
    <property type="entry name" value="REC"/>
    <property type="match status" value="1"/>
</dbReference>
<dbReference type="InterPro" id="IPR001789">
    <property type="entry name" value="Sig_transdc_resp-reg_receiver"/>
</dbReference>
<evidence type="ECO:0000256" key="2">
    <source>
        <dbReference type="PROSITE-ProRule" id="PRU00169"/>
    </source>
</evidence>
<accession>A0ABW5TYR4</accession>
<evidence type="ECO:0000313" key="5">
    <source>
        <dbReference type="Proteomes" id="UP001597474"/>
    </source>
</evidence>
<dbReference type="SUPFAM" id="SSF52172">
    <property type="entry name" value="CheY-like"/>
    <property type="match status" value="1"/>
</dbReference>
<keyword evidence="1 4" id="KW-0378">Hydrolase</keyword>
<evidence type="ECO:0000259" key="3">
    <source>
        <dbReference type="PROSITE" id="PS50110"/>
    </source>
</evidence>
<dbReference type="RefSeq" id="WP_386371061.1">
    <property type="nucleotide sequence ID" value="NZ_JBHUMP010000001.1"/>
</dbReference>
<dbReference type="GO" id="GO:0004722">
    <property type="term" value="F:protein serine/threonine phosphatase activity"/>
    <property type="evidence" value="ECO:0007669"/>
    <property type="project" value="UniProtKB-EC"/>
</dbReference>
<dbReference type="EMBL" id="JBHUMP010000001">
    <property type="protein sequence ID" value="MFD2738389.1"/>
    <property type="molecule type" value="Genomic_DNA"/>
</dbReference>
<feature type="domain" description="Response regulatory" evidence="3">
    <location>
        <begin position="22"/>
        <end position="138"/>
    </location>
</feature>
<evidence type="ECO:0000313" key="4">
    <source>
        <dbReference type="EMBL" id="MFD2738389.1"/>
    </source>
</evidence>
<dbReference type="Pfam" id="PF07228">
    <property type="entry name" value="SpoIIE"/>
    <property type="match status" value="1"/>
</dbReference>
<dbReference type="PANTHER" id="PTHR43156:SF2">
    <property type="entry name" value="STAGE II SPORULATION PROTEIN E"/>
    <property type="match status" value="1"/>
</dbReference>
<dbReference type="Gene3D" id="3.40.50.2300">
    <property type="match status" value="1"/>
</dbReference>
<dbReference type="InterPro" id="IPR036457">
    <property type="entry name" value="PPM-type-like_dom_sf"/>
</dbReference>
<reference evidence="5" key="1">
    <citation type="journal article" date="2019" name="Int. J. Syst. Evol. Microbiol.">
        <title>The Global Catalogue of Microorganisms (GCM) 10K type strain sequencing project: providing services to taxonomists for standard genome sequencing and annotation.</title>
        <authorList>
            <consortium name="The Broad Institute Genomics Platform"/>
            <consortium name="The Broad Institute Genome Sequencing Center for Infectious Disease"/>
            <person name="Wu L."/>
            <person name="Ma J."/>
        </authorList>
    </citation>
    <scope>NUCLEOTIDE SEQUENCE [LARGE SCALE GENOMIC DNA]</scope>
    <source>
        <strain evidence="5">TISTR 2562</strain>
    </source>
</reference>
<organism evidence="4 5">
    <name type="scientific">Sulfitobacter aestuarii</name>
    <dbReference type="NCBI Taxonomy" id="2161676"/>
    <lineage>
        <taxon>Bacteria</taxon>
        <taxon>Pseudomonadati</taxon>
        <taxon>Pseudomonadota</taxon>
        <taxon>Alphaproteobacteria</taxon>
        <taxon>Rhodobacterales</taxon>
        <taxon>Roseobacteraceae</taxon>
        <taxon>Sulfitobacter</taxon>
    </lineage>
</organism>
<protein>
    <submittedName>
        <fullName evidence="4">PP2C family protein-serine/threonine phosphatase</fullName>
        <ecNumber evidence="4">3.1.3.16</ecNumber>
    </submittedName>
</protein>
<feature type="modified residue" description="4-aspartylphosphate" evidence="2">
    <location>
        <position position="71"/>
    </location>
</feature>
<dbReference type="Proteomes" id="UP001597474">
    <property type="component" value="Unassembled WGS sequence"/>
</dbReference>
<sequence>MTQAFPVPSVDYSSTQDASLRRILVVDDSRSQRRLLAASLTRQGFDVTDAGSGHEALDHCSRQLPDLVISDWIMPGMSGLELCRAFRALCADQYGYFILLTSRSEKAAVAQGLDSGADDFLSKPVDSHELRARINAGQRILTMQRELSAKNRLIGDTLAELQRVHDSLDSDLRAAKRLQQSLLRERYKGFDTAELSLILRSSGHVGGDLVGFFPAGNNQLGLYAIDVSGHGVSSALMTARLAGYLSATAPEQNVALQREADGSFNARPPEEVIRDLNQLVLNDLETEHYFTMLLAIAELHTGRVTLSQAGHPHPVVQRRNGEIEHSGTGGFPLGLVGGLRFESFDIELAPGDRLLILSDGVTECPDGEGRMLGENGLSKMLSHLGTMRGPAFLEALIWELTERVGEAPIPDDVSGLLLEYSGKVQRR</sequence>
<dbReference type="PANTHER" id="PTHR43156">
    <property type="entry name" value="STAGE II SPORULATION PROTEIN E-RELATED"/>
    <property type="match status" value="1"/>
</dbReference>
<gene>
    <name evidence="4" type="ORF">ACFSUD_02290</name>
</gene>
<proteinExistence type="predicted"/>
<dbReference type="InterPro" id="IPR011006">
    <property type="entry name" value="CheY-like_superfamily"/>
</dbReference>